<keyword evidence="5" id="KW-0560">Oxidoreductase</keyword>
<comment type="similarity">
    <text evidence="2">Belongs to the cytochrome P450 family.</text>
</comment>
<dbReference type="Pfam" id="PF00067">
    <property type="entry name" value="p450"/>
    <property type="match status" value="4"/>
</dbReference>
<keyword evidence="3 8" id="KW-0349">Heme</keyword>
<dbReference type="GO" id="GO:0016705">
    <property type="term" value="F:oxidoreductase activity, acting on paired donors, with incorporation or reduction of molecular oxygen"/>
    <property type="evidence" value="ECO:0007669"/>
    <property type="project" value="InterPro"/>
</dbReference>
<dbReference type="PANTHER" id="PTHR47955:SF8">
    <property type="entry name" value="CYTOCHROME P450 71D11-LIKE"/>
    <property type="match status" value="1"/>
</dbReference>
<dbReference type="Gene3D" id="1.10.630.10">
    <property type="entry name" value="Cytochrome P450"/>
    <property type="match status" value="3"/>
</dbReference>
<evidence type="ECO:0000256" key="5">
    <source>
        <dbReference type="ARBA" id="ARBA00023002"/>
    </source>
</evidence>
<feature type="binding site" description="axial binding residue" evidence="8">
    <location>
        <position position="530"/>
    </location>
    <ligand>
        <name>heme</name>
        <dbReference type="ChEBI" id="CHEBI:30413"/>
    </ligand>
    <ligandPart>
        <name>Fe</name>
        <dbReference type="ChEBI" id="CHEBI:18248"/>
    </ligandPart>
</feature>
<evidence type="ECO:0000256" key="9">
    <source>
        <dbReference type="SAM" id="Phobius"/>
    </source>
</evidence>
<protein>
    <recommendedName>
        <fullName evidence="12">Cytochrome P450</fullName>
    </recommendedName>
</protein>
<dbReference type="PANTHER" id="PTHR47955">
    <property type="entry name" value="CYTOCHROME P450 FAMILY 71 PROTEIN"/>
    <property type="match status" value="1"/>
</dbReference>
<dbReference type="FunFam" id="1.10.630.10:FF:000043">
    <property type="entry name" value="Cytochrome P450 99A2"/>
    <property type="match status" value="2"/>
</dbReference>
<keyword evidence="7" id="KW-0503">Monooxygenase</keyword>
<keyword evidence="9" id="KW-0812">Transmembrane</keyword>
<dbReference type="GO" id="GO:0005506">
    <property type="term" value="F:iron ion binding"/>
    <property type="evidence" value="ECO:0007669"/>
    <property type="project" value="InterPro"/>
</dbReference>
<evidence type="ECO:0000256" key="6">
    <source>
        <dbReference type="ARBA" id="ARBA00023004"/>
    </source>
</evidence>
<dbReference type="InterPro" id="IPR001128">
    <property type="entry name" value="Cyt_P450"/>
</dbReference>
<dbReference type="PRINTS" id="PR00463">
    <property type="entry name" value="EP450I"/>
</dbReference>
<dbReference type="GO" id="GO:0004497">
    <property type="term" value="F:monooxygenase activity"/>
    <property type="evidence" value="ECO:0007669"/>
    <property type="project" value="UniProtKB-KW"/>
</dbReference>
<keyword evidence="11" id="KW-1185">Reference proteome</keyword>
<evidence type="ECO:0000313" key="11">
    <source>
        <dbReference type="Proteomes" id="UP000775213"/>
    </source>
</evidence>
<evidence type="ECO:0000256" key="1">
    <source>
        <dbReference type="ARBA" id="ARBA00001971"/>
    </source>
</evidence>
<dbReference type="CDD" id="cd11072">
    <property type="entry name" value="CYP71-like"/>
    <property type="match status" value="3"/>
</dbReference>
<dbReference type="EMBL" id="JAGFBR010000017">
    <property type="protein sequence ID" value="KAH0452387.1"/>
    <property type="molecule type" value="Genomic_DNA"/>
</dbReference>
<dbReference type="InterPro" id="IPR036396">
    <property type="entry name" value="Cyt_P450_sf"/>
</dbReference>
<keyword evidence="6 8" id="KW-0408">Iron</keyword>
<feature type="transmembrane region" description="Helical" evidence="9">
    <location>
        <begin position="75"/>
        <end position="93"/>
    </location>
</feature>
<feature type="transmembrane region" description="Helical" evidence="9">
    <location>
        <begin position="1120"/>
        <end position="1139"/>
    </location>
</feature>
<dbReference type="FunFam" id="1.10.630.10:FF:000008">
    <property type="entry name" value="Cytochrome P450 71D8"/>
    <property type="match status" value="1"/>
</dbReference>
<dbReference type="Proteomes" id="UP000775213">
    <property type="component" value="Unassembled WGS sequence"/>
</dbReference>
<feature type="transmembrane region" description="Helical" evidence="9">
    <location>
        <begin position="1426"/>
        <end position="1447"/>
    </location>
</feature>
<dbReference type="InterPro" id="IPR002401">
    <property type="entry name" value="Cyt_P450_E_grp-I"/>
</dbReference>
<dbReference type="SUPFAM" id="SSF48264">
    <property type="entry name" value="Cytochrome P450"/>
    <property type="match status" value="3"/>
</dbReference>
<gene>
    <name evidence="10" type="ORF">IEQ34_019686</name>
</gene>
<comment type="cofactor">
    <cofactor evidence="1 8">
        <name>heme</name>
        <dbReference type="ChEBI" id="CHEBI:30413"/>
    </cofactor>
</comment>
<dbReference type="GO" id="GO:0016114">
    <property type="term" value="P:terpenoid biosynthetic process"/>
    <property type="evidence" value="ECO:0007669"/>
    <property type="project" value="UniProtKB-ARBA"/>
</dbReference>
<evidence type="ECO:0000256" key="4">
    <source>
        <dbReference type="ARBA" id="ARBA00022723"/>
    </source>
</evidence>
<evidence type="ECO:0000256" key="7">
    <source>
        <dbReference type="ARBA" id="ARBA00023033"/>
    </source>
</evidence>
<keyword evidence="4 8" id="KW-0479">Metal-binding</keyword>
<dbReference type="PRINTS" id="PR00385">
    <property type="entry name" value="P450"/>
</dbReference>
<evidence type="ECO:0000256" key="2">
    <source>
        <dbReference type="ARBA" id="ARBA00010617"/>
    </source>
</evidence>
<organism evidence="10 11">
    <name type="scientific">Dendrobium chrysotoxum</name>
    <name type="common">Orchid</name>
    <dbReference type="NCBI Taxonomy" id="161865"/>
    <lineage>
        <taxon>Eukaryota</taxon>
        <taxon>Viridiplantae</taxon>
        <taxon>Streptophyta</taxon>
        <taxon>Embryophyta</taxon>
        <taxon>Tracheophyta</taxon>
        <taxon>Spermatophyta</taxon>
        <taxon>Magnoliopsida</taxon>
        <taxon>Liliopsida</taxon>
        <taxon>Asparagales</taxon>
        <taxon>Orchidaceae</taxon>
        <taxon>Epidendroideae</taxon>
        <taxon>Malaxideae</taxon>
        <taxon>Dendrobiinae</taxon>
        <taxon>Dendrobium</taxon>
    </lineage>
</organism>
<evidence type="ECO:0008006" key="12">
    <source>
        <dbReference type="Google" id="ProtNLM"/>
    </source>
</evidence>
<reference evidence="10 11" key="1">
    <citation type="journal article" date="2021" name="Hortic Res">
        <title>Chromosome-scale assembly of the Dendrobium chrysotoxum genome enhances the understanding of orchid evolution.</title>
        <authorList>
            <person name="Zhang Y."/>
            <person name="Zhang G.Q."/>
            <person name="Zhang D."/>
            <person name="Liu X.D."/>
            <person name="Xu X.Y."/>
            <person name="Sun W.H."/>
            <person name="Yu X."/>
            <person name="Zhu X."/>
            <person name="Wang Z.W."/>
            <person name="Zhao X."/>
            <person name="Zhong W.Y."/>
            <person name="Chen H."/>
            <person name="Yin W.L."/>
            <person name="Huang T."/>
            <person name="Niu S.C."/>
            <person name="Liu Z.J."/>
        </authorList>
    </citation>
    <scope>NUCLEOTIDE SEQUENCE [LARGE SCALE GENOMIC DNA]</scope>
    <source>
        <strain evidence="10">Lindl</strain>
    </source>
</reference>
<evidence type="ECO:0000313" key="10">
    <source>
        <dbReference type="EMBL" id="KAH0452387.1"/>
    </source>
</evidence>
<keyword evidence="9" id="KW-1133">Transmembrane helix</keyword>
<comment type="caution">
    <text evidence="10">The sequence shown here is derived from an EMBL/GenBank/DDBJ whole genome shotgun (WGS) entry which is preliminary data.</text>
</comment>
<dbReference type="PROSITE" id="PS00086">
    <property type="entry name" value="CYTOCHROME_P450"/>
    <property type="match status" value="3"/>
</dbReference>
<evidence type="ECO:0000256" key="8">
    <source>
        <dbReference type="PIRSR" id="PIRSR602401-1"/>
    </source>
</evidence>
<accession>A0AAV7GA38</accession>
<sequence>MKEGKWGAAYDRHNYWKDVLLAKQIMLRKWFRDAEVFCILCKNLPIWMNYKYMANMKPGPQKHNFCKRSKSMEQLLLILLFSLLVIVVTLTLITKSNNSSSKSSSTYIFPAPLPPGPRQLPIIGHLHHLLSGDPIPHISFRNLSSLHGPIMLLRLGQVNVAVISSREAAEEILRTHDLCFASRPEINRARPMTYGFRDIAMAPYGPSWRLLRKICITELLTAKRVASFASVRNEAVSALIESIGAAAGRKEVVNLKQKLEEATNDIVTRAAFSRESRKGRKEEFLRLLKDMIWQMSGLDLGDLFPWLRFVDTVLGVKGRIEGHLRGLDAILDEIIGEHEARLRLMKSEGIDDGNVDLLDVLLRARDEEQFGHSISIENVKAVALELFFAGIDTTSSTMQWAMSELMRNPKAMEKVQREIRQVAAMGRKRKIEEEDLNKLNYLKQVIKETLRLHPAVPLLLPRLCRETCQVQGFTVPAGTRVLVNVWALGRDSRYWDDPEEFLPERFDEKIVDFRGANFELLPFGAGRRICPGMNFGLANVELTLANLLLCFDWDLPNGMRAKDLDMSEANGSTSARKVDLCLLATSYQKHNFCNWSKSMEQLLLILLFSLLVIVVTLTLITKSNNSSSKSSSTYIFPAPLPPGPRQLPIIGHLHHLLSGDPIPHISFRNLSSLHGPIMLLRLGQVNVAVISSREAAEEILRTHDLCFASRPEINRARPMTYGFRDIAMAPYGPCWRLLRKICITELLTAKRVASFASVRNEAVSALVESIGAAAGRKEVVNLKQKLEEATNDIVTRAAFSRESRKGRKEEFLRLLKDMIWQMSGLDLGDLFPWLRFVDTVLGVKGRIEGHLRGLDAILDEIIGEHEARLRLMKSEGIDDGNVDLLDVLLRAREEEQFGHSISIENVKAVALELFFAGIDTTSSTMQWAMSELMRNPKAMEKVQREIRQVAAMGRKRKIEEEDLNKLNYLKQVIKETLRLHPAVPLLLPRLCRETCQVQGFTVPAGTRVLVNVWALGRDSRYWDDPEQFLPERFDEKIVDFRGANFELLPFGAGRRICPGMNFGLANVELTLANLLLCFDWDLPNGMRAKDLDMSEANGSTSARKVDLCLLATSYKSMEQLLLLLLFSLLVIVVTLTLIIKSSNSSSRSSSTYIFPAPLPPGPRQLPIIGHLHHVLSGDPIPHISLRNLSSLHGPIMLLRLGQVNFAVISSREAAEEVLRTHDLCFASRPEINRVRPITYGFRDIAMAPYGPSWRLLRKICITELLTAKRVASFASIRNEAVSALVESIVAVAGRKEAVNLKQKLEKTTNDIVTRAAFSRECRQGRKEEFLRLLRDMLSLSSGLDLGDLFPWLRFVDTVLGVKGRIDGHLRGLDAILDEIIGEHEARLRLMKSEGIDDGTGDLLDVLLRVRDEEQFDQSISIENVKAVALVSLFALGIYIIKYIYILIKSLQELFFAGIDTTSSTMQWAISELMRNPKAMEMVQREIRQVAAMGRKRKIEEEDLNKLNYLKQVIKETLRLHPSLPLLLPRLCRETCQVQGFTVPAGTRVIVNVWALGRDSRYWDDPEEFLPERFDEKIVDFRGANFEFLPFGAGRRICPGMNFGLANVELTLANLLLCFDWDLPDGMRARDLDMSEVIGSTSARKVDLCLLATTYISANKVA</sequence>
<dbReference type="GO" id="GO:0020037">
    <property type="term" value="F:heme binding"/>
    <property type="evidence" value="ECO:0007669"/>
    <property type="project" value="InterPro"/>
</dbReference>
<name>A0AAV7GA38_DENCH</name>
<proteinExistence type="inferred from homology"/>
<dbReference type="InterPro" id="IPR017972">
    <property type="entry name" value="Cyt_P450_CS"/>
</dbReference>
<evidence type="ECO:0000256" key="3">
    <source>
        <dbReference type="ARBA" id="ARBA00022617"/>
    </source>
</evidence>
<keyword evidence="9" id="KW-0472">Membrane</keyword>